<evidence type="ECO:0000256" key="5">
    <source>
        <dbReference type="ARBA" id="ARBA00023242"/>
    </source>
</evidence>
<feature type="domain" description="WRKY" evidence="7">
    <location>
        <begin position="164"/>
        <end position="189"/>
    </location>
</feature>
<dbReference type="PANTHER" id="PTHR31221:SF360">
    <property type="entry name" value="WRKY DOMAIN-CONTAINING PROTEIN"/>
    <property type="match status" value="1"/>
</dbReference>
<keyword evidence="2" id="KW-0805">Transcription regulation</keyword>
<keyword evidence="4" id="KW-0804">Transcription</keyword>
<dbReference type="InterPro" id="IPR044810">
    <property type="entry name" value="WRKY_plant"/>
</dbReference>
<dbReference type="SUPFAM" id="SSF118290">
    <property type="entry name" value="WRKY DNA-binding domain"/>
    <property type="match status" value="1"/>
</dbReference>
<dbReference type="Gene3D" id="2.20.25.80">
    <property type="entry name" value="WRKY domain"/>
    <property type="match status" value="1"/>
</dbReference>
<evidence type="ECO:0000256" key="4">
    <source>
        <dbReference type="ARBA" id="ARBA00023163"/>
    </source>
</evidence>
<dbReference type="PANTHER" id="PTHR31221">
    <property type="entry name" value="WRKY TRANSCRIPTION FACTOR PROTEIN 1-RELATED"/>
    <property type="match status" value="1"/>
</dbReference>
<reference evidence="8 9" key="1">
    <citation type="journal article" date="2023" name="bioRxiv">
        <title>Genome report: Whole genome sequence and annotation of Penstemon davidsonii.</title>
        <authorList>
            <person name="Ostevik K.L."/>
            <person name="Alabady M."/>
            <person name="Zhang M."/>
            <person name="Rausher M.D."/>
        </authorList>
    </citation>
    <scope>NUCLEOTIDE SEQUENCE [LARGE SCALE GENOMIC DNA]</scope>
    <source>
        <strain evidence="8">DNT005</strain>
        <tissue evidence="8">Whole leaf</tissue>
    </source>
</reference>
<evidence type="ECO:0000256" key="1">
    <source>
        <dbReference type="ARBA" id="ARBA00004123"/>
    </source>
</evidence>
<comment type="subcellular location">
    <subcellularLocation>
        <location evidence="1">Nucleus</location>
    </subcellularLocation>
</comment>
<dbReference type="Pfam" id="PF03106">
    <property type="entry name" value="WRKY"/>
    <property type="match status" value="1"/>
</dbReference>
<keyword evidence="3" id="KW-0238">DNA-binding</keyword>
<dbReference type="PROSITE" id="PS50811">
    <property type="entry name" value="WRKY"/>
    <property type="match status" value="1"/>
</dbReference>
<dbReference type="EMBL" id="JAYDYQ010002150">
    <property type="protein sequence ID" value="KAK4487241.1"/>
    <property type="molecule type" value="Genomic_DNA"/>
</dbReference>
<keyword evidence="9" id="KW-1185">Reference proteome</keyword>
<feature type="region of interest" description="Disordered" evidence="6">
    <location>
        <begin position="137"/>
        <end position="189"/>
    </location>
</feature>
<feature type="compositionally biased region" description="Pro residues" evidence="6">
    <location>
        <begin position="13"/>
        <end position="35"/>
    </location>
</feature>
<dbReference type="InterPro" id="IPR036576">
    <property type="entry name" value="WRKY_dom_sf"/>
</dbReference>
<feature type="non-terminal residue" evidence="8">
    <location>
        <position position="1"/>
    </location>
</feature>
<evidence type="ECO:0000259" key="7">
    <source>
        <dbReference type="PROSITE" id="PS50811"/>
    </source>
</evidence>
<evidence type="ECO:0000313" key="8">
    <source>
        <dbReference type="EMBL" id="KAK4487241.1"/>
    </source>
</evidence>
<dbReference type="Proteomes" id="UP001291926">
    <property type="component" value="Unassembled WGS sequence"/>
</dbReference>
<name>A0ABR0DEF7_9LAMI</name>
<organism evidence="8 9">
    <name type="scientific">Penstemon davidsonii</name>
    <dbReference type="NCBI Taxonomy" id="160366"/>
    <lineage>
        <taxon>Eukaryota</taxon>
        <taxon>Viridiplantae</taxon>
        <taxon>Streptophyta</taxon>
        <taxon>Embryophyta</taxon>
        <taxon>Tracheophyta</taxon>
        <taxon>Spermatophyta</taxon>
        <taxon>Magnoliopsida</taxon>
        <taxon>eudicotyledons</taxon>
        <taxon>Gunneridae</taxon>
        <taxon>Pentapetalae</taxon>
        <taxon>asterids</taxon>
        <taxon>lamiids</taxon>
        <taxon>Lamiales</taxon>
        <taxon>Plantaginaceae</taxon>
        <taxon>Cheloneae</taxon>
        <taxon>Penstemon</taxon>
    </lineage>
</organism>
<gene>
    <name evidence="8" type="ORF">RD792_006152</name>
</gene>
<dbReference type="InterPro" id="IPR003657">
    <property type="entry name" value="WRKY_dom"/>
</dbReference>
<protein>
    <recommendedName>
        <fullName evidence="7">WRKY domain-containing protein</fullName>
    </recommendedName>
</protein>
<evidence type="ECO:0000256" key="6">
    <source>
        <dbReference type="SAM" id="MobiDB-lite"/>
    </source>
</evidence>
<feature type="compositionally biased region" description="Low complexity" evidence="6">
    <location>
        <begin position="1"/>
        <end position="12"/>
    </location>
</feature>
<evidence type="ECO:0000256" key="3">
    <source>
        <dbReference type="ARBA" id="ARBA00023125"/>
    </source>
</evidence>
<evidence type="ECO:0000313" key="9">
    <source>
        <dbReference type="Proteomes" id="UP001291926"/>
    </source>
</evidence>
<comment type="caution">
    <text evidence="8">The sequence shown here is derived from an EMBL/GenBank/DDBJ whole genome shotgun (WGS) entry which is preliminary data.</text>
</comment>
<evidence type="ECO:0000256" key="2">
    <source>
        <dbReference type="ARBA" id="ARBA00023015"/>
    </source>
</evidence>
<sequence length="189" mass="21139">LRGALLAARSRPSPAPPRAPPPLEMTPAAQPHPVPSPAISIGDGLSLTNRTGVVKRTTGLLKVSVKLCIDGWTFPIRGLNWLSNFENEQKNFSDFSFQAQTEKVEQNWDHQESDKQDGVESEKSYLKSELNSLQTFSPEISTIQTNDQSNKSNQSEYNQYNKASQNKKSDDGYNWRKYGQKQVKGSENP</sequence>
<keyword evidence="5" id="KW-0539">Nucleus</keyword>
<accession>A0ABR0DEF7</accession>
<proteinExistence type="predicted"/>
<feature type="region of interest" description="Disordered" evidence="6">
    <location>
        <begin position="1"/>
        <end position="35"/>
    </location>
</feature>
<feature type="compositionally biased region" description="Polar residues" evidence="6">
    <location>
        <begin position="137"/>
        <end position="166"/>
    </location>
</feature>